<dbReference type="EMBL" id="SKCS01000946">
    <property type="protein sequence ID" value="TNN04771.1"/>
    <property type="molecule type" value="Genomic_DNA"/>
</dbReference>
<protein>
    <submittedName>
        <fullName evidence="2">Egg protein</fullName>
    </submittedName>
</protein>
<dbReference type="AlphaFoldDB" id="A0A4Z2CKP2"/>
<dbReference type="Proteomes" id="UP000311919">
    <property type="component" value="Unassembled WGS sequence"/>
</dbReference>
<comment type="caution">
    <text evidence="2">The sequence shown here is derived from an EMBL/GenBank/DDBJ whole genome shotgun (WGS) entry which is preliminary data.</text>
</comment>
<feature type="signal peptide" evidence="1">
    <location>
        <begin position="1"/>
        <end position="24"/>
    </location>
</feature>
<proteinExistence type="predicted"/>
<accession>A0A4Z2CKP2</accession>
<evidence type="ECO:0000313" key="2">
    <source>
        <dbReference type="EMBL" id="TNN04771.1"/>
    </source>
</evidence>
<evidence type="ECO:0000313" key="3">
    <source>
        <dbReference type="Proteomes" id="UP000311919"/>
    </source>
</evidence>
<feature type="chain" id="PRO_5021422510" evidence="1">
    <location>
        <begin position="25"/>
        <end position="83"/>
    </location>
</feature>
<keyword evidence="3" id="KW-1185">Reference proteome</keyword>
<gene>
    <name evidence="2" type="ORF">EWB00_011355</name>
</gene>
<name>A0A4Z2CKP2_SCHJA</name>
<reference evidence="2 3" key="1">
    <citation type="submission" date="2019-03" db="EMBL/GenBank/DDBJ databases">
        <title>An improved genome assembly of the fluke Schistosoma japonicum.</title>
        <authorList>
            <person name="Hu W."/>
            <person name="Luo F."/>
            <person name="Yin M."/>
            <person name="Mo X."/>
            <person name="Sun C."/>
            <person name="Wu Q."/>
            <person name="Zhu B."/>
            <person name="Xiang M."/>
            <person name="Wang J."/>
            <person name="Wang Y."/>
            <person name="Zhang T."/>
            <person name="Xu B."/>
            <person name="Zheng H."/>
            <person name="Feng Z."/>
        </authorList>
    </citation>
    <scope>NUCLEOTIDE SEQUENCE [LARGE SCALE GENOMIC DNA]</scope>
    <source>
        <strain evidence="2">HuSjv2</strain>
        <tissue evidence="2">Worms</tissue>
    </source>
</reference>
<keyword evidence="1" id="KW-0732">Signal</keyword>
<sequence>MQMLNFVKISTMLLLLQLISINTQHNNPYTVMKFFVYSSRWNNYVENGDGNSRPVYIIMMQAKKQNKYFTAKQYVYFKYSLNI</sequence>
<feature type="non-terminal residue" evidence="2">
    <location>
        <position position="83"/>
    </location>
</feature>
<organism evidence="2 3">
    <name type="scientific">Schistosoma japonicum</name>
    <name type="common">Blood fluke</name>
    <dbReference type="NCBI Taxonomy" id="6182"/>
    <lineage>
        <taxon>Eukaryota</taxon>
        <taxon>Metazoa</taxon>
        <taxon>Spiralia</taxon>
        <taxon>Lophotrochozoa</taxon>
        <taxon>Platyhelminthes</taxon>
        <taxon>Trematoda</taxon>
        <taxon>Digenea</taxon>
        <taxon>Strigeidida</taxon>
        <taxon>Schistosomatoidea</taxon>
        <taxon>Schistosomatidae</taxon>
        <taxon>Schistosoma</taxon>
    </lineage>
</organism>
<evidence type="ECO:0000256" key="1">
    <source>
        <dbReference type="SAM" id="SignalP"/>
    </source>
</evidence>